<evidence type="ECO:0000259" key="1">
    <source>
        <dbReference type="Pfam" id="PF20411"/>
    </source>
</evidence>
<dbReference type="Proteomes" id="UP001215598">
    <property type="component" value="Unassembled WGS sequence"/>
</dbReference>
<dbReference type="Pfam" id="PF20411">
    <property type="entry name" value="DUF6697"/>
    <property type="match status" value="1"/>
</dbReference>
<proteinExistence type="predicted"/>
<gene>
    <name evidence="2" type="ORF">B0H16DRAFT_861019</name>
</gene>
<comment type="caution">
    <text evidence="2">The sequence shown here is derived from an EMBL/GenBank/DDBJ whole genome shotgun (WGS) entry which is preliminary data.</text>
</comment>
<name>A0AAD7DMH5_9AGAR</name>
<dbReference type="InterPro" id="IPR046520">
    <property type="entry name" value="DUF6697"/>
</dbReference>
<evidence type="ECO:0000313" key="2">
    <source>
        <dbReference type="EMBL" id="KAJ7695230.1"/>
    </source>
</evidence>
<evidence type="ECO:0000313" key="3">
    <source>
        <dbReference type="Proteomes" id="UP001215598"/>
    </source>
</evidence>
<reference evidence="2" key="1">
    <citation type="submission" date="2023-03" db="EMBL/GenBank/DDBJ databases">
        <title>Massive genome expansion in bonnet fungi (Mycena s.s.) driven by repeated elements and novel gene families across ecological guilds.</title>
        <authorList>
            <consortium name="Lawrence Berkeley National Laboratory"/>
            <person name="Harder C.B."/>
            <person name="Miyauchi S."/>
            <person name="Viragh M."/>
            <person name="Kuo A."/>
            <person name="Thoen E."/>
            <person name="Andreopoulos B."/>
            <person name="Lu D."/>
            <person name="Skrede I."/>
            <person name="Drula E."/>
            <person name="Henrissat B."/>
            <person name="Morin E."/>
            <person name="Kohler A."/>
            <person name="Barry K."/>
            <person name="LaButti K."/>
            <person name="Morin E."/>
            <person name="Salamov A."/>
            <person name="Lipzen A."/>
            <person name="Mereny Z."/>
            <person name="Hegedus B."/>
            <person name="Baldrian P."/>
            <person name="Stursova M."/>
            <person name="Weitz H."/>
            <person name="Taylor A."/>
            <person name="Grigoriev I.V."/>
            <person name="Nagy L.G."/>
            <person name="Martin F."/>
            <person name="Kauserud H."/>
        </authorList>
    </citation>
    <scope>NUCLEOTIDE SEQUENCE</scope>
    <source>
        <strain evidence="2">CBHHK182m</strain>
    </source>
</reference>
<dbReference type="EMBL" id="JARKIB010000664">
    <property type="protein sequence ID" value="KAJ7695230.1"/>
    <property type="molecule type" value="Genomic_DNA"/>
</dbReference>
<accession>A0AAD7DMH5</accession>
<feature type="domain" description="DUF6697" evidence="1">
    <location>
        <begin position="81"/>
        <end position="273"/>
    </location>
</feature>
<keyword evidence="3" id="KW-1185">Reference proteome</keyword>
<dbReference type="AlphaFoldDB" id="A0AAD7DMH5"/>
<sequence>MEAVEITISARFMNTRTGSTALDRSKLLTPAVLDQVKKLSNSIVKVKKEKELSLESVVYRLNAVGLDSYPISLSDEIKRTTFERAWLSKHYGGAPQGGSPSIDRKQFKHDMVFQFFDYDFNPHLPKNPGDPGLTFYGVGEADEWGPDPEDIFVRLKPKHWFYIGMYRMFVSKLLTAEEWTQQSTAFKNLWCRTIRKSKGKGSRSLRILAHLCRRLGREPTAAERNKALHSGNDPDIELTNADIEAGFQRGTVKVAVWAMKCVGYRDDLQRNIAGRVPTGWAHPIRQNLPIWEKTP</sequence>
<protein>
    <recommendedName>
        <fullName evidence="1">DUF6697 domain-containing protein</fullName>
    </recommendedName>
</protein>
<organism evidence="2 3">
    <name type="scientific">Mycena metata</name>
    <dbReference type="NCBI Taxonomy" id="1033252"/>
    <lineage>
        <taxon>Eukaryota</taxon>
        <taxon>Fungi</taxon>
        <taxon>Dikarya</taxon>
        <taxon>Basidiomycota</taxon>
        <taxon>Agaricomycotina</taxon>
        <taxon>Agaricomycetes</taxon>
        <taxon>Agaricomycetidae</taxon>
        <taxon>Agaricales</taxon>
        <taxon>Marasmiineae</taxon>
        <taxon>Mycenaceae</taxon>
        <taxon>Mycena</taxon>
    </lineage>
</organism>